<dbReference type="EMBL" id="PFCQ01000004">
    <property type="protein sequence ID" value="PIR68473.1"/>
    <property type="molecule type" value="Genomic_DNA"/>
</dbReference>
<dbReference type="AlphaFoldDB" id="A0A2H0TBU2"/>
<name>A0A2H0TBU2_9BACT</name>
<accession>A0A2H0TBU2</accession>
<protein>
    <submittedName>
        <fullName evidence="1">Uncharacterized protein</fullName>
    </submittedName>
</protein>
<sequence>MDNNNKDFYLKKVDQRGKISVWLVDGKKIRDNLDEEFTNFGQHFCFSYIPENEFWLDNEASPNEQAFFIDHLLVEKKLMESGISRMEAIDKANKKEAFERAKAGDLMTVKKNDGNLDMNKIHKQFLGKTNEKISIWLVDARLVRSTFDPNFTEGGHDLVYNYVPPKEVWIDDDIFPEERLFVLLHELFERELMKKGEKYQDAHKKASQLEWATRHNQQKLIEELKKLGWTKILYENK</sequence>
<evidence type="ECO:0000313" key="2">
    <source>
        <dbReference type="Proteomes" id="UP000230094"/>
    </source>
</evidence>
<proteinExistence type="predicted"/>
<reference evidence="2" key="1">
    <citation type="submission" date="2017-09" db="EMBL/GenBank/DDBJ databases">
        <title>Depth-based differentiation of microbial function through sediment-hosted aquifers and enrichment of novel symbionts in the deep terrestrial subsurface.</title>
        <authorList>
            <person name="Probst A.J."/>
            <person name="Ladd B."/>
            <person name="Jarett J.K."/>
            <person name="Geller-Mcgrath D.E."/>
            <person name="Sieber C.M.K."/>
            <person name="Emerson J.B."/>
            <person name="Anantharaman K."/>
            <person name="Thomas B.C."/>
            <person name="Malmstrom R."/>
            <person name="Stieglmeier M."/>
            <person name="Klingl A."/>
            <person name="Woyke T."/>
            <person name="Ryan C.M."/>
            <person name="Banfield J.F."/>
        </authorList>
    </citation>
    <scope>NUCLEOTIDE SEQUENCE [LARGE SCALE GENOMIC DNA]</scope>
</reference>
<evidence type="ECO:0000313" key="1">
    <source>
        <dbReference type="EMBL" id="PIR68473.1"/>
    </source>
</evidence>
<organism evidence="1 2">
    <name type="scientific">Candidatus Nomurabacteria bacterium CG10_big_fil_rev_8_21_14_0_10_35_16</name>
    <dbReference type="NCBI Taxonomy" id="1974731"/>
    <lineage>
        <taxon>Bacteria</taxon>
        <taxon>Candidatus Nomuraibacteriota</taxon>
    </lineage>
</organism>
<gene>
    <name evidence="1" type="ORF">COU49_00850</name>
</gene>
<dbReference type="Proteomes" id="UP000230094">
    <property type="component" value="Unassembled WGS sequence"/>
</dbReference>
<comment type="caution">
    <text evidence="1">The sequence shown here is derived from an EMBL/GenBank/DDBJ whole genome shotgun (WGS) entry which is preliminary data.</text>
</comment>